<dbReference type="InterPro" id="IPR000719">
    <property type="entry name" value="Prot_kinase_dom"/>
</dbReference>
<dbReference type="CDD" id="cd05117">
    <property type="entry name" value="STKc_CAMK"/>
    <property type="match status" value="1"/>
</dbReference>
<dbReference type="PROSITE" id="PS50004">
    <property type="entry name" value="C2"/>
    <property type="match status" value="1"/>
</dbReference>
<dbReference type="Pfam" id="PF00069">
    <property type="entry name" value="Pkinase"/>
    <property type="match status" value="1"/>
</dbReference>
<evidence type="ECO:0000259" key="6">
    <source>
        <dbReference type="PROSITE" id="PS50004"/>
    </source>
</evidence>
<evidence type="ECO:0000259" key="7">
    <source>
        <dbReference type="PROSITE" id="PS50011"/>
    </source>
</evidence>
<keyword evidence="5" id="KW-0067">ATP-binding</keyword>
<feature type="domain" description="C2" evidence="6">
    <location>
        <begin position="256"/>
        <end position="374"/>
    </location>
</feature>
<accession>A0A6B2L3X7</accession>
<dbReference type="SMART" id="SM00220">
    <property type="entry name" value="S_TKc"/>
    <property type="match status" value="1"/>
</dbReference>
<keyword evidence="2" id="KW-0723">Serine/threonine-protein kinase</keyword>
<keyword evidence="4" id="KW-0808">Transferase</keyword>
<evidence type="ECO:0000256" key="2">
    <source>
        <dbReference type="ARBA" id="ARBA00022527"/>
    </source>
</evidence>
<name>A0A6B2L3X7_9EUKA</name>
<dbReference type="FunFam" id="1.10.510.10:FF:000571">
    <property type="entry name" value="Maternal embryonic leucine zipper kinase"/>
    <property type="match status" value="1"/>
</dbReference>
<feature type="domain" description="Protein kinase" evidence="7">
    <location>
        <begin position="1"/>
        <end position="220"/>
    </location>
</feature>
<dbReference type="Pfam" id="PF00168">
    <property type="entry name" value="C2"/>
    <property type="match status" value="1"/>
</dbReference>
<evidence type="ECO:0000256" key="5">
    <source>
        <dbReference type="ARBA" id="ARBA00022840"/>
    </source>
</evidence>
<protein>
    <recommendedName>
        <fullName evidence="1">non-specific serine/threonine protein kinase</fullName>
        <ecNumber evidence="1">2.7.11.1</ecNumber>
    </recommendedName>
</protein>
<sequence length="403" mass="45474">MYSELYIMSLLSHANLVTFREIFEGPEHFFVVLELVTGGELFDRIIELQRYSEKDAVHVMQQALHGLKHMHDRKIAHRDLKPENLLLSSKEPGANVKLADFGFATKLTSDVELLQLVGTPPYFAPELSRLRDESVMDGYGRPVDIWAMGVILYILLSGIHPFQIPDEELMLDNIQNGKWDWVGPNWPKISLEAKDLIKNMMNIDPHKRYTIDQCLAHPWMQGSAASEHLGDVSAAIKTLQAKKRLKGAMNAILAQQRMKRLLQLRPAPPKKQTSKIALTAIQGKGLAPKDTNGKSDPYLTIIYGPLVFKTKHIRKTLDPVWTDSTYVFPVDSATDTILVECWDWDVVGGHDFMGEFTVPLKMVPEDGSPLRKSFELGFSTSKDKKKKTKAVTGTIEIEIVRTS</sequence>
<dbReference type="PANTHER" id="PTHR24347">
    <property type="entry name" value="SERINE/THREONINE-PROTEIN KINASE"/>
    <property type="match status" value="1"/>
</dbReference>
<dbReference type="GO" id="GO:0005524">
    <property type="term" value="F:ATP binding"/>
    <property type="evidence" value="ECO:0007669"/>
    <property type="project" value="UniProtKB-KW"/>
</dbReference>
<dbReference type="InterPro" id="IPR000008">
    <property type="entry name" value="C2_dom"/>
</dbReference>
<dbReference type="Gene3D" id="1.10.510.10">
    <property type="entry name" value="Transferase(Phosphotransferase) domain 1"/>
    <property type="match status" value="1"/>
</dbReference>
<dbReference type="CDD" id="cd00030">
    <property type="entry name" value="C2"/>
    <property type="match status" value="1"/>
</dbReference>
<keyword evidence="3" id="KW-0547">Nucleotide-binding</keyword>
<evidence type="ECO:0000256" key="1">
    <source>
        <dbReference type="ARBA" id="ARBA00012513"/>
    </source>
</evidence>
<dbReference type="SUPFAM" id="SSF56112">
    <property type="entry name" value="Protein kinase-like (PK-like)"/>
    <property type="match status" value="1"/>
</dbReference>
<dbReference type="GO" id="GO:0004674">
    <property type="term" value="F:protein serine/threonine kinase activity"/>
    <property type="evidence" value="ECO:0007669"/>
    <property type="project" value="UniProtKB-KW"/>
</dbReference>
<dbReference type="EMBL" id="GIBP01002666">
    <property type="protein sequence ID" value="NDV31635.1"/>
    <property type="molecule type" value="Transcribed_RNA"/>
</dbReference>
<dbReference type="InterPro" id="IPR011009">
    <property type="entry name" value="Kinase-like_dom_sf"/>
</dbReference>
<dbReference type="PROSITE" id="PS00108">
    <property type="entry name" value="PROTEIN_KINASE_ST"/>
    <property type="match status" value="1"/>
</dbReference>
<dbReference type="SMART" id="SM00239">
    <property type="entry name" value="C2"/>
    <property type="match status" value="1"/>
</dbReference>
<reference evidence="8" key="1">
    <citation type="journal article" date="2020" name="J. Eukaryot. Microbiol.">
        <title>De novo Sequencing, Assembly and Annotation of the Transcriptome for the Free-Living Testate Amoeba Arcella intermedia.</title>
        <authorList>
            <person name="Ribeiro G.M."/>
            <person name="Porfirio-Sousa A.L."/>
            <person name="Maurer-Alcala X.X."/>
            <person name="Katz L.A."/>
            <person name="Lahr D.J.G."/>
        </authorList>
    </citation>
    <scope>NUCLEOTIDE SEQUENCE</scope>
</reference>
<proteinExistence type="predicted"/>
<dbReference type="PROSITE" id="PS50011">
    <property type="entry name" value="PROTEIN_KINASE_DOM"/>
    <property type="match status" value="1"/>
</dbReference>
<evidence type="ECO:0000313" key="8">
    <source>
        <dbReference type="EMBL" id="NDV31635.1"/>
    </source>
</evidence>
<dbReference type="Gene3D" id="2.60.40.150">
    <property type="entry name" value="C2 domain"/>
    <property type="match status" value="1"/>
</dbReference>
<dbReference type="SUPFAM" id="SSF49562">
    <property type="entry name" value="C2 domain (Calcium/lipid-binding domain, CaLB)"/>
    <property type="match status" value="1"/>
</dbReference>
<dbReference type="InterPro" id="IPR035892">
    <property type="entry name" value="C2_domain_sf"/>
</dbReference>
<dbReference type="AlphaFoldDB" id="A0A6B2L3X7"/>
<keyword evidence="4" id="KW-0418">Kinase</keyword>
<dbReference type="InterPro" id="IPR008271">
    <property type="entry name" value="Ser/Thr_kinase_AS"/>
</dbReference>
<dbReference type="EC" id="2.7.11.1" evidence="1"/>
<dbReference type="Gene3D" id="3.30.200.20">
    <property type="entry name" value="Phosphorylase Kinase, domain 1"/>
    <property type="match status" value="1"/>
</dbReference>
<organism evidence="8">
    <name type="scientific">Arcella intermedia</name>
    <dbReference type="NCBI Taxonomy" id="1963864"/>
    <lineage>
        <taxon>Eukaryota</taxon>
        <taxon>Amoebozoa</taxon>
        <taxon>Tubulinea</taxon>
        <taxon>Elardia</taxon>
        <taxon>Arcellinida</taxon>
        <taxon>Sphaerothecina</taxon>
        <taxon>Arcellidae</taxon>
        <taxon>Arcella</taxon>
    </lineage>
</organism>
<evidence type="ECO:0000256" key="4">
    <source>
        <dbReference type="ARBA" id="ARBA00022777"/>
    </source>
</evidence>
<evidence type="ECO:0000256" key="3">
    <source>
        <dbReference type="ARBA" id="ARBA00022741"/>
    </source>
</evidence>